<dbReference type="Pfam" id="PF00028">
    <property type="entry name" value="Cadherin"/>
    <property type="match status" value="5"/>
</dbReference>
<name>A0A3P8WFB3_CYNSE</name>
<dbReference type="OrthoDB" id="6491773at2759"/>
<keyword evidence="3" id="KW-0677">Repeat</keyword>
<dbReference type="PANTHER" id="PTHR24028:SF314">
    <property type="entry name" value="CADHERIN-RELATED FAMILY MEMBER 2"/>
    <property type="match status" value="1"/>
</dbReference>
<sequence>MDNIIGSILLLCLISLTNANTAPTIHQDLYRICEDTPIGATAFTINATDVDKDPLIYILTGSDASYFEVNRATGEVKLKLPLDRESGGILEDLEAIVTDGQLDARKNLIILLRDANDNRPLFVDSSYDVTIPENRAVGTSLFKVEAIDIDDGVAGAVSYRIDEVTPTAGSGLFTIVSTTGEVRLAGSLNYNTLSTFYRLKINATDGGGRCFRDETNYHSSAIFTIVTVLDVPDLNPVFENLAYSGSVKENSAVDVSVLKVTATDQDKGIGDSIHYSIEASSVEGLFKISRNDGTISVLAHIDREVVGDTITLTVKATESKPNIHGLEASTTTTVLINIIDVNDNRPKFYKCGTSCEEASHFTGDVLEHSLGAIPINMTVKDLDKFFSTRLTLEGADKDVFSVEPAVTMVHGSVVLQVRQPQLLDFEEKQQMILQVIATDEDNPAFKSTATVTITIKDANDNSPTFPNNTYRLTIPEHSEVGTLIATITAEDPDTMDQNKITYRLFPDSTRQFFDVEETTGRILVKNKALLDREVRPVHTATLQATDTSGKPGTTVLEITLTDINDQPPVMNRESYLVFVEEGSMLEVKIEATDADEPGTVNSQITYQIAPNDYSFNFTIDPTSGVLKNNSALDREALSPELNGRITFNVTAADRGVPPLSTSVPVIINVEDINDNTPKFETSNYNFVVKEGEKGALVGLVRAEDLDQTTDFNRISFSIISGSIGSFIIRTEADERGGYRGTIMVDPDIELDFESNRKQYTLTVEAADLEQKKASATVDVFVIDVNDERPEFKPTAPVTVKENTTISEVVGRFVGQDKDGNHSLVYVLESVTCSCNGSWTPCNWFILDPTGGVRVNPEATVDYEECTQAMMEAQVVDEFTEKGQNNSVSPGQMVINIEDINDNAPEFIVSDSLFVVVSETASKGTSVAGVTATDRDTGVHGQIDFKVTSVQFRDDNNNKTTNMRLLFEAVTTQQRDLYVGIIQSTEGLDISLRGKYLVTVAATDTGSLSRSTVLEIFIVDASFKVELQFTRTVEDVEQNLDDIIRALTTATGAAVQVVEIKLQSLEALRSSPITVMGVYFVYSNGTALNSKEVESMVSSPEHYPVLFGLGLRYIGGTTEVETNKDPLAYVLLGIVVGLIVVLIVLITSLVCTRRNFTRKLKAAKAMNSAKMMTSDNQKNGAVVPGTNKYMTEGANPVLNLNIDSTMVMDLDQETPDVDKVSLDSLDYNNDEMTFGEGTKHNMLFEQEEEERTSRQEYDEPLDEALAQRIMKKDKHKVVFDNMAFSTTEI</sequence>
<feature type="domain" description="Cadherin" evidence="11">
    <location>
        <begin position="123"/>
        <end position="238"/>
    </location>
</feature>
<dbReference type="PRINTS" id="PR00205">
    <property type="entry name" value="CADHERIN"/>
</dbReference>
<dbReference type="GO" id="GO:0005509">
    <property type="term" value="F:calcium ion binding"/>
    <property type="evidence" value="ECO:0007669"/>
    <property type="project" value="UniProtKB-UniRule"/>
</dbReference>
<dbReference type="SUPFAM" id="SSF49313">
    <property type="entry name" value="Cadherin-like"/>
    <property type="match status" value="9"/>
</dbReference>
<dbReference type="InterPro" id="IPR002126">
    <property type="entry name" value="Cadherin-like_dom"/>
</dbReference>
<evidence type="ECO:0000313" key="13">
    <source>
        <dbReference type="Proteomes" id="UP000265120"/>
    </source>
</evidence>
<dbReference type="GeneID" id="103391269"/>
<feature type="chain" id="PRO_5017949974" evidence="10">
    <location>
        <begin position="20"/>
        <end position="1288"/>
    </location>
</feature>
<dbReference type="OMA" id="QTVMLVQ"/>
<dbReference type="PROSITE" id="PS00232">
    <property type="entry name" value="CADHERIN_1"/>
    <property type="match status" value="4"/>
</dbReference>
<keyword evidence="7" id="KW-0325">Glycoprotein</keyword>
<proteinExistence type="predicted"/>
<dbReference type="Proteomes" id="UP000265120">
    <property type="component" value="Chromosome 15"/>
</dbReference>
<dbReference type="RefSeq" id="XP_024918834.1">
    <property type="nucleotide sequence ID" value="XM_025063066.1"/>
</dbReference>
<dbReference type="PANTHER" id="PTHR24028">
    <property type="entry name" value="CADHERIN-87A"/>
    <property type="match status" value="1"/>
</dbReference>
<dbReference type="STRING" id="244447.ENSCSEP00000025404"/>
<evidence type="ECO:0000256" key="7">
    <source>
        <dbReference type="ARBA" id="ARBA00023180"/>
    </source>
</evidence>
<evidence type="ECO:0000313" key="12">
    <source>
        <dbReference type="Ensembl" id="ENSCSEP00000025404.1"/>
    </source>
</evidence>
<feature type="domain" description="Cadherin" evidence="11">
    <location>
        <begin position="791"/>
        <end position="906"/>
    </location>
</feature>
<evidence type="ECO:0000256" key="3">
    <source>
        <dbReference type="ARBA" id="ARBA00022737"/>
    </source>
</evidence>
<feature type="domain" description="Cadherin" evidence="11">
    <location>
        <begin position="466"/>
        <end position="570"/>
    </location>
</feature>
<dbReference type="FunFam" id="2.60.40.60:FF:000168">
    <property type="entry name" value="Cadherin-related family member 2"/>
    <property type="match status" value="1"/>
</dbReference>
<evidence type="ECO:0000256" key="8">
    <source>
        <dbReference type="PROSITE-ProRule" id="PRU00043"/>
    </source>
</evidence>
<dbReference type="PROSITE" id="PS50268">
    <property type="entry name" value="CADHERIN_2"/>
    <property type="match status" value="9"/>
</dbReference>
<keyword evidence="2 9" id="KW-0812">Transmembrane</keyword>
<dbReference type="GO" id="GO:0005886">
    <property type="term" value="C:plasma membrane"/>
    <property type="evidence" value="ECO:0007669"/>
    <property type="project" value="InterPro"/>
</dbReference>
<reference evidence="12 13" key="1">
    <citation type="journal article" date="2014" name="Nat. Genet.">
        <title>Whole-genome sequence of a flatfish provides insights into ZW sex chromosome evolution and adaptation to a benthic lifestyle.</title>
        <authorList>
            <person name="Chen S."/>
            <person name="Zhang G."/>
            <person name="Shao C."/>
            <person name="Huang Q."/>
            <person name="Liu G."/>
            <person name="Zhang P."/>
            <person name="Song W."/>
            <person name="An N."/>
            <person name="Chalopin D."/>
            <person name="Volff J.N."/>
            <person name="Hong Y."/>
            <person name="Li Q."/>
            <person name="Sha Z."/>
            <person name="Zhou H."/>
            <person name="Xie M."/>
            <person name="Yu Q."/>
            <person name="Liu Y."/>
            <person name="Xiang H."/>
            <person name="Wang N."/>
            <person name="Wu K."/>
            <person name="Yang C."/>
            <person name="Zhou Q."/>
            <person name="Liao X."/>
            <person name="Yang L."/>
            <person name="Hu Q."/>
            <person name="Zhang J."/>
            <person name="Meng L."/>
            <person name="Jin L."/>
            <person name="Tian Y."/>
            <person name="Lian J."/>
            <person name="Yang J."/>
            <person name="Miao G."/>
            <person name="Liu S."/>
            <person name="Liang Z."/>
            <person name="Yan F."/>
            <person name="Li Y."/>
            <person name="Sun B."/>
            <person name="Zhang H."/>
            <person name="Zhang J."/>
            <person name="Zhu Y."/>
            <person name="Du M."/>
            <person name="Zhao Y."/>
            <person name="Schartl M."/>
            <person name="Tang Q."/>
            <person name="Wang J."/>
        </authorList>
    </citation>
    <scope>NUCLEOTIDE SEQUENCE</scope>
</reference>
<evidence type="ECO:0000256" key="5">
    <source>
        <dbReference type="ARBA" id="ARBA00022989"/>
    </source>
</evidence>
<dbReference type="InterPro" id="IPR015919">
    <property type="entry name" value="Cadherin-like_sf"/>
</dbReference>
<feature type="signal peptide" evidence="10">
    <location>
        <begin position="1"/>
        <end position="19"/>
    </location>
</feature>
<keyword evidence="5 9" id="KW-1133">Transmembrane helix</keyword>
<feature type="domain" description="Cadherin" evidence="11">
    <location>
        <begin position="357"/>
        <end position="465"/>
    </location>
</feature>
<evidence type="ECO:0000256" key="2">
    <source>
        <dbReference type="ARBA" id="ARBA00022692"/>
    </source>
</evidence>
<feature type="domain" description="Cadherin" evidence="11">
    <location>
        <begin position="908"/>
        <end position="1028"/>
    </location>
</feature>
<dbReference type="InParanoid" id="A0A3P8WFB3"/>
<reference evidence="12" key="2">
    <citation type="submission" date="2025-08" db="UniProtKB">
        <authorList>
            <consortium name="Ensembl"/>
        </authorList>
    </citation>
    <scope>IDENTIFICATION</scope>
</reference>
<dbReference type="CDD" id="cd11304">
    <property type="entry name" value="Cadherin_repeat"/>
    <property type="match status" value="9"/>
</dbReference>
<evidence type="ECO:0000256" key="6">
    <source>
        <dbReference type="ARBA" id="ARBA00023136"/>
    </source>
</evidence>
<dbReference type="GeneTree" id="ENSGT00940000165849"/>
<feature type="domain" description="Cadherin" evidence="11">
    <location>
        <begin position="239"/>
        <end position="348"/>
    </location>
</feature>
<dbReference type="FunFam" id="2.60.40.60:FF:000092">
    <property type="entry name" value="Protocadherin 8"/>
    <property type="match status" value="1"/>
</dbReference>
<accession>A0A3P8WFB3</accession>
<dbReference type="FunCoup" id="A0A3P8WFB3">
    <property type="interactions" value="741"/>
</dbReference>
<organism evidence="12 13">
    <name type="scientific">Cynoglossus semilaevis</name>
    <name type="common">Tongue sole</name>
    <dbReference type="NCBI Taxonomy" id="244447"/>
    <lineage>
        <taxon>Eukaryota</taxon>
        <taxon>Metazoa</taxon>
        <taxon>Chordata</taxon>
        <taxon>Craniata</taxon>
        <taxon>Vertebrata</taxon>
        <taxon>Euteleostomi</taxon>
        <taxon>Actinopterygii</taxon>
        <taxon>Neopterygii</taxon>
        <taxon>Teleostei</taxon>
        <taxon>Neoteleostei</taxon>
        <taxon>Acanthomorphata</taxon>
        <taxon>Carangaria</taxon>
        <taxon>Pleuronectiformes</taxon>
        <taxon>Pleuronectoidei</taxon>
        <taxon>Cynoglossidae</taxon>
        <taxon>Cynoglossinae</taxon>
        <taxon>Cynoglossus</taxon>
    </lineage>
</organism>
<keyword evidence="6 9" id="KW-0472">Membrane</keyword>
<comment type="subcellular location">
    <subcellularLocation>
        <location evidence="1">Membrane</location>
        <topology evidence="1">Single-pass membrane protein</topology>
    </subcellularLocation>
</comment>
<feature type="domain" description="Cadherin" evidence="11">
    <location>
        <begin position="680"/>
        <end position="791"/>
    </location>
</feature>
<dbReference type="InterPro" id="IPR020894">
    <property type="entry name" value="Cadherin_CS"/>
</dbReference>
<evidence type="ECO:0000259" key="11">
    <source>
        <dbReference type="PROSITE" id="PS50268"/>
    </source>
</evidence>
<evidence type="ECO:0000256" key="1">
    <source>
        <dbReference type="ARBA" id="ARBA00004167"/>
    </source>
</evidence>
<keyword evidence="10" id="KW-0732">Signal</keyword>
<feature type="transmembrane region" description="Helical" evidence="9">
    <location>
        <begin position="1126"/>
        <end position="1150"/>
    </location>
</feature>
<dbReference type="SMART" id="SM00112">
    <property type="entry name" value="CA"/>
    <property type="match status" value="9"/>
</dbReference>
<keyword evidence="4 8" id="KW-0106">Calcium</keyword>
<feature type="domain" description="Cadherin" evidence="11">
    <location>
        <begin position="32"/>
        <end position="122"/>
    </location>
</feature>
<evidence type="ECO:0000256" key="4">
    <source>
        <dbReference type="ARBA" id="ARBA00022837"/>
    </source>
</evidence>
<evidence type="ECO:0000256" key="10">
    <source>
        <dbReference type="SAM" id="SignalP"/>
    </source>
</evidence>
<dbReference type="Ensembl" id="ENSCSET00000025741.1">
    <property type="protein sequence ID" value="ENSCSEP00000025404.1"/>
    <property type="gene ID" value="ENSCSEG00000016220.1"/>
</dbReference>
<protein>
    <submittedName>
        <fullName evidence="12">Cadherin related family member 2</fullName>
    </submittedName>
</protein>
<dbReference type="InterPro" id="IPR050174">
    <property type="entry name" value="Protocadherin/Cadherin-CA"/>
</dbReference>
<dbReference type="FunFam" id="2.60.40.60:FF:000020">
    <property type="entry name" value="Dachsous cadherin-related 1b"/>
    <property type="match status" value="1"/>
</dbReference>
<keyword evidence="13" id="KW-1185">Reference proteome</keyword>
<dbReference type="GO" id="GO:0009653">
    <property type="term" value="P:anatomical structure morphogenesis"/>
    <property type="evidence" value="ECO:0007669"/>
    <property type="project" value="UniProtKB-ARBA"/>
</dbReference>
<evidence type="ECO:0000256" key="9">
    <source>
        <dbReference type="SAM" id="Phobius"/>
    </source>
</evidence>
<dbReference type="Gene3D" id="2.60.40.60">
    <property type="entry name" value="Cadherins"/>
    <property type="match status" value="9"/>
</dbReference>
<reference evidence="12" key="3">
    <citation type="submission" date="2025-09" db="UniProtKB">
        <authorList>
            <consortium name="Ensembl"/>
        </authorList>
    </citation>
    <scope>IDENTIFICATION</scope>
</reference>
<dbReference type="GO" id="GO:0007156">
    <property type="term" value="P:homophilic cell adhesion via plasma membrane adhesion molecules"/>
    <property type="evidence" value="ECO:0007669"/>
    <property type="project" value="InterPro"/>
</dbReference>
<feature type="domain" description="Cadherin" evidence="11">
    <location>
        <begin position="571"/>
        <end position="679"/>
    </location>
</feature>
<dbReference type="CTD" id="54825"/>